<dbReference type="Pfam" id="PF00069">
    <property type="entry name" value="Pkinase"/>
    <property type="match status" value="1"/>
</dbReference>
<proteinExistence type="inferred from homology"/>
<dbReference type="InterPro" id="IPR011009">
    <property type="entry name" value="Kinase-like_dom_sf"/>
</dbReference>
<evidence type="ECO:0008006" key="12">
    <source>
        <dbReference type="Google" id="ProtNLM"/>
    </source>
</evidence>
<evidence type="ECO:0000259" key="9">
    <source>
        <dbReference type="PROSITE" id="PS51285"/>
    </source>
</evidence>
<dbReference type="FunFam" id="1.10.510.10:FF:000005">
    <property type="entry name" value="cAMP-dependent protein kinase catalytic subunit alpha"/>
    <property type="match status" value="1"/>
</dbReference>
<dbReference type="GO" id="GO:0005952">
    <property type="term" value="C:cAMP-dependent protein kinase complex"/>
    <property type="evidence" value="ECO:0007669"/>
    <property type="project" value="TreeGrafter"/>
</dbReference>
<dbReference type="Proteomes" id="UP000801492">
    <property type="component" value="Unassembled WGS sequence"/>
</dbReference>
<keyword evidence="2" id="KW-0808">Transferase</keyword>
<feature type="domain" description="Protein kinase" evidence="8">
    <location>
        <begin position="66"/>
        <end position="320"/>
    </location>
</feature>
<dbReference type="SMART" id="SM00133">
    <property type="entry name" value="S_TK_X"/>
    <property type="match status" value="1"/>
</dbReference>
<dbReference type="SUPFAM" id="SSF56112">
    <property type="entry name" value="Protein kinase-like (PK-like)"/>
    <property type="match status" value="1"/>
</dbReference>
<evidence type="ECO:0000256" key="3">
    <source>
        <dbReference type="ARBA" id="ARBA00022741"/>
    </source>
</evidence>
<dbReference type="PANTHER" id="PTHR24353:SF152">
    <property type="entry name" value="UT01108P-RELATED"/>
    <property type="match status" value="1"/>
</dbReference>
<feature type="domain" description="AGC-kinase C-terminal" evidence="9">
    <location>
        <begin position="321"/>
        <end position="373"/>
    </location>
</feature>
<dbReference type="FunFam" id="3.30.200.20:FF:000042">
    <property type="entry name" value="Aurora kinase A"/>
    <property type="match status" value="1"/>
</dbReference>
<evidence type="ECO:0000256" key="7">
    <source>
        <dbReference type="RuleBase" id="RU000304"/>
    </source>
</evidence>
<evidence type="ECO:0000313" key="11">
    <source>
        <dbReference type="Proteomes" id="UP000801492"/>
    </source>
</evidence>
<gene>
    <name evidence="10" type="ORF">ILUMI_03925</name>
</gene>
<sequence length="373" mass="43826">MKNYNKIGFSEPFKAASHVSSTRAADQSQTKPTSVEYQQILDKLKAEFDEKWRNKGGPSTSDVNDFERFRTLGTGSFGRVVLTKHKSTGRFYAMKILEKNRIMKLKQLEHTLYEKNILMSLNFPFVVCMEFCFKDNSYLYFVMPFVNGGEMFTHLRRKHKFEENLSRFYAAQVVLSLEYLHHLDLIYRDLKPENILIDCEGYLKITDFGFCKLVKGRTWTLCGTPEYLAPEIILSKGYGKTADWWSFGVLVYEMSAGYPPFYAQDPMKIYEKIVSGKYRFAPHFSTELKDFLRNMLQVDLSRRYGNLRGGIHDIRSHRWFKDINWLNIYNRKVEAPFKPICKNPGDTSNFDVYDEEPLRVASRDMFAKEFEEF</sequence>
<accession>A0A8K0GHV0</accession>
<evidence type="ECO:0000256" key="6">
    <source>
        <dbReference type="PROSITE-ProRule" id="PRU10141"/>
    </source>
</evidence>
<dbReference type="GO" id="GO:0007476">
    <property type="term" value="P:imaginal disc-derived wing morphogenesis"/>
    <property type="evidence" value="ECO:0007669"/>
    <property type="project" value="UniProtKB-ARBA"/>
</dbReference>
<dbReference type="InterPro" id="IPR017441">
    <property type="entry name" value="Protein_kinase_ATP_BS"/>
</dbReference>
<evidence type="ECO:0000256" key="1">
    <source>
        <dbReference type="ARBA" id="ARBA00022527"/>
    </source>
</evidence>
<dbReference type="Gene3D" id="1.10.510.10">
    <property type="entry name" value="Transferase(Phosphotransferase) domain 1"/>
    <property type="match status" value="1"/>
</dbReference>
<keyword evidence="11" id="KW-1185">Reference proteome</keyword>
<dbReference type="InterPro" id="IPR000719">
    <property type="entry name" value="Prot_kinase_dom"/>
</dbReference>
<dbReference type="GO" id="GO:0004691">
    <property type="term" value="F:cAMP-dependent protein kinase activity"/>
    <property type="evidence" value="ECO:0007669"/>
    <property type="project" value="TreeGrafter"/>
</dbReference>
<dbReference type="PROSITE" id="PS50011">
    <property type="entry name" value="PROTEIN_KINASE_DOM"/>
    <property type="match status" value="1"/>
</dbReference>
<dbReference type="InterPro" id="IPR008271">
    <property type="entry name" value="Ser/Thr_kinase_AS"/>
</dbReference>
<evidence type="ECO:0000313" key="10">
    <source>
        <dbReference type="EMBL" id="KAF2902262.1"/>
    </source>
</evidence>
<feature type="binding site" evidence="6">
    <location>
        <position position="104"/>
    </location>
    <ligand>
        <name>ATP</name>
        <dbReference type="ChEBI" id="CHEBI:30616"/>
    </ligand>
</feature>
<evidence type="ECO:0000256" key="5">
    <source>
        <dbReference type="ARBA" id="ARBA00022840"/>
    </source>
</evidence>
<name>A0A8K0GHV0_IGNLU</name>
<comment type="similarity">
    <text evidence="7">Belongs to the protein kinase superfamily.</text>
</comment>
<evidence type="ECO:0000256" key="4">
    <source>
        <dbReference type="ARBA" id="ARBA00022777"/>
    </source>
</evidence>
<dbReference type="InterPro" id="IPR000961">
    <property type="entry name" value="AGC-kinase_C"/>
</dbReference>
<dbReference type="PANTHER" id="PTHR24353">
    <property type="entry name" value="CYCLIC NUCLEOTIDE-DEPENDENT PROTEIN KINASE"/>
    <property type="match status" value="1"/>
</dbReference>
<dbReference type="GO" id="GO:0005524">
    <property type="term" value="F:ATP binding"/>
    <property type="evidence" value="ECO:0007669"/>
    <property type="project" value="UniProtKB-UniRule"/>
</dbReference>
<organism evidence="10 11">
    <name type="scientific">Ignelater luminosus</name>
    <name type="common">Cucubano</name>
    <name type="synonym">Pyrophorus luminosus</name>
    <dbReference type="NCBI Taxonomy" id="2038154"/>
    <lineage>
        <taxon>Eukaryota</taxon>
        <taxon>Metazoa</taxon>
        <taxon>Ecdysozoa</taxon>
        <taxon>Arthropoda</taxon>
        <taxon>Hexapoda</taxon>
        <taxon>Insecta</taxon>
        <taxon>Pterygota</taxon>
        <taxon>Neoptera</taxon>
        <taxon>Endopterygota</taxon>
        <taxon>Coleoptera</taxon>
        <taxon>Polyphaga</taxon>
        <taxon>Elateriformia</taxon>
        <taxon>Elateroidea</taxon>
        <taxon>Elateridae</taxon>
        <taxon>Agrypninae</taxon>
        <taxon>Pyrophorini</taxon>
        <taxon>Ignelater</taxon>
    </lineage>
</organism>
<reference evidence="10" key="1">
    <citation type="submission" date="2019-08" db="EMBL/GenBank/DDBJ databases">
        <title>The genome of the North American firefly Photinus pyralis.</title>
        <authorList>
            <consortium name="Photinus pyralis genome working group"/>
            <person name="Fallon T.R."/>
            <person name="Sander Lower S.E."/>
            <person name="Weng J.-K."/>
        </authorList>
    </citation>
    <scope>NUCLEOTIDE SEQUENCE</scope>
    <source>
        <strain evidence="10">TRF0915ILg1</strain>
        <tissue evidence="10">Whole body</tissue>
    </source>
</reference>
<dbReference type="OrthoDB" id="63267at2759"/>
<evidence type="ECO:0000256" key="2">
    <source>
        <dbReference type="ARBA" id="ARBA00022679"/>
    </source>
</evidence>
<dbReference type="PROSITE" id="PS51285">
    <property type="entry name" value="AGC_KINASE_CTER"/>
    <property type="match status" value="1"/>
</dbReference>
<dbReference type="AlphaFoldDB" id="A0A8K0GHV0"/>
<keyword evidence="5 6" id="KW-0067">ATP-binding</keyword>
<protein>
    <recommendedName>
        <fullName evidence="12">cAMP-dependent protein kinase catalytic subunit</fullName>
    </recommendedName>
</protein>
<keyword evidence="4" id="KW-0418">Kinase</keyword>
<dbReference type="PROSITE" id="PS00108">
    <property type="entry name" value="PROTEIN_KINASE_ST"/>
    <property type="match status" value="1"/>
</dbReference>
<dbReference type="EMBL" id="VTPC01001352">
    <property type="protein sequence ID" value="KAF2902262.1"/>
    <property type="molecule type" value="Genomic_DNA"/>
</dbReference>
<comment type="caution">
    <text evidence="10">The sequence shown here is derived from an EMBL/GenBank/DDBJ whole genome shotgun (WGS) entry which is preliminary data.</text>
</comment>
<dbReference type="GO" id="GO:0005829">
    <property type="term" value="C:cytosol"/>
    <property type="evidence" value="ECO:0007669"/>
    <property type="project" value="TreeGrafter"/>
</dbReference>
<dbReference type="Gene3D" id="3.30.200.20">
    <property type="entry name" value="Phosphorylase Kinase, domain 1"/>
    <property type="match status" value="1"/>
</dbReference>
<evidence type="ECO:0000259" key="8">
    <source>
        <dbReference type="PROSITE" id="PS50011"/>
    </source>
</evidence>
<keyword evidence="1 7" id="KW-0723">Serine/threonine-protein kinase</keyword>
<keyword evidence="3 6" id="KW-0547">Nucleotide-binding</keyword>
<dbReference type="GO" id="GO:0005634">
    <property type="term" value="C:nucleus"/>
    <property type="evidence" value="ECO:0007669"/>
    <property type="project" value="TreeGrafter"/>
</dbReference>
<dbReference type="PROSITE" id="PS00107">
    <property type="entry name" value="PROTEIN_KINASE_ATP"/>
    <property type="match status" value="1"/>
</dbReference>
<dbReference type="SMART" id="SM00220">
    <property type="entry name" value="S_TKc"/>
    <property type="match status" value="1"/>
</dbReference>